<proteinExistence type="predicted"/>
<evidence type="ECO:0000313" key="2">
    <source>
        <dbReference type="Proteomes" id="UP000326678"/>
    </source>
</evidence>
<dbReference type="KEGG" id="nsh:GXM_00125"/>
<dbReference type="AlphaFoldDB" id="A0A5P8VQH0"/>
<gene>
    <name evidence="1" type="ORF">GXM_00125</name>
</gene>
<keyword evidence="2" id="KW-1185">Reference proteome</keyword>
<dbReference type="Proteomes" id="UP000326678">
    <property type="component" value="Chromosome Gxm1"/>
</dbReference>
<sequence>MVFYLTHRRREGVGNQEFWNKLTLNPILIRAILILRRFCLKNKNM</sequence>
<reference evidence="1 2" key="1">
    <citation type="submission" date="2019-10" db="EMBL/GenBank/DDBJ databases">
        <title>Genomic and transcriptomic insights into the perfect genentic adaptation of a filamentous nitrogen-fixing cyanobacterium to rice fields.</title>
        <authorList>
            <person name="Chen Z."/>
        </authorList>
    </citation>
    <scope>NUCLEOTIDE SEQUENCE [LARGE SCALE GENOMIC DNA]</scope>
    <source>
        <strain evidence="1">CCNUC1</strain>
    </source>
</reference>
<evidence type="ECO:0000313" key="1">
    <source>
        <dbReference type="EMBL" id="QFS42652.1"/>
    </source>
</evidence>
<protein>
    <submittedName>
        <fullName evidence="1">Uncharacterized protein</fullName>
    </submittedName>
</protein>
<accession>A0A5P8VQH0</accession>
<dbReference type="EMBL" id="CP045226">
    <property type="protein sequence ID" value="QFS42652.1"/>
    <property type="molecule type" value="Genomic_DNA"/>
</dbReference>
<organism evidence="1 2">
    <name type="scientific">Nostoc sphaeroides CCNUC1</name>
    <dbReference type="NCBI Taxonomy" id="2653204"/>
    <lineage>
        <taxon>Bacteria</taxon>
        <taxon>Bacillati</taxon>
        <taxon>Cyanobacteriota</taxon>
        <taxon>Cyanophyceae</taxon>
        <taxon>Nostocales</taxon>
        <taxon>Nostocaceae</taxon>
        <taxon>Nostoc</taxon>
    </lineage>
</organism>
<name>A0A5P8VQH0_9NOSO</name>